<dbReference type="GO" id="GO:0006654">
    <property type="term" value="P:phosphatidic acid biosynthetic process"/>
    <property type="evidence" value="ECO:0007669"/>
    <property type="project" value="TreeGrafter"/>
</dbReference>
<feature type="domain" description="Phospholipid/glycerol acyltransferase" evidence="3">
    <location>
        <begin position="41"/>
        <end position="159"/>
    </location>
</feature>
<gene>
    <name evidence="4" type="ORF">GY22_14110</name>
</gene>
<dbReference type="RefSeq" id="WP_017833192.1">
    <property type="nucleotide sequence ID" value="NZ_JSUH01000013.1"/>
</dbReference>
<evidence type="ECO:0000259" key="3">
    <source>
        <dbReference type="SMART" id="SM00563"/>
    </source>
</evidence>
<keyword evidence="1 4" id="KW-0808">Transferase</keyword>
<dbReference type="EMBL" id="JSUH01000013">
    <property type="protein sequence ID" value="KHD96745.1"/>
    <property type="molecule type" value="Genomic_DNA"/>
</dbReference>
<dbReference type="Proteomes" id="UP000030466">
    <property type="component" value="Unassembled WGS sequence"/>
</dbReference>
<keyword evidence="2 4" id="KW-0012">Acyltransferase</keyword>
<sequence>MSRTSNRRLFRVLAGVVKPAYRLAARLRWTGEEHLPAEGGFIVVPNHLTELDPLTVAITLYDNGIMPRFLAKESLFRAPGVGTVLRATGQVPVLRGTADAAAALTAARAELASGGAVVIYPEGTLTRDPDRWPMTGHTGAARLALATGAPVVPVAHWGDQEVLDHDRSTGRRTVSLFPRKDVRVRIGPPVDLTPWRDDVPDLTHPVGRHAARLEDATDAVMRAVTRELAVLRGTDAPAVLWDRRRGGRL</sequence>
<evidence type="ECO:0000313" key="4">
    <source>
        <dbReference type="EMBL" id="KHD96745.1"/>
    </source>
</evidence>
<evidence type="ECO:0000313" key="5">
    <source>
        <dbReference type="Proteomes" id="UP000030466"/>
    </source>
</evidence>
<dbReference type="AlphaFoldDB" id="A0A0A6VNY7"/>
<dbReference type="GO" id="GO:0005886">
    <property type="term" value="C:plasma membrane"/>
    <property type="evidence" value="ECO:0007669"/>
    <property type="project" value="TreeGrafter"/>
</dbReference>
<dbReference type="GO" id="GO:0003841">
    <property type="term" value="F:1-acylglycerol-3-phosphate O-acyltransferase activity"/>
    <property type="evidence" value="ECO:0007669"/>
    <property type="project" value="TreeGrafter"/>
</dbReference>
<proteinExistence type="predicted"/>
<dbReference type="SMART" id="SM00563">
    <property type="entry name" value="PlsC"/>
    <property type="match status" value="1"/>
</dbReference>
<dbReference type="CDD" id="cd07989">
    <property type="entry name" value="LPLAT_AGPAT-like"/>
    <property type="match status" value="1"/>
</dbReference>
<dbReference type="PANTHER" id="PTHR10434:SF55">
    <property type="entry name" value="POSSIBLE ACYLTRANSFERASE"/>
    <property type="match status" value="1"/>
</dbReference>
<evidence type="ECO:0000256" key="2">
    <source>
        <dbReference type="ARBA" id="ARBA00023315"/>
    </source>
</evidence>
<dbReference type="PANTHER" id="PTHR10434">
    <property type="entry name" value="1-ACYL-SN-GLYCEROL-3-PHOSPHATE ACYLTRANSFERASE"/>
    <property type="match status" value="1"/>
</dbReference>
<keyword evidence="5" id="KW-1185">Reference proteome</keyword>
<organism evidence="4 5">
    <name type="scientific">Kocuria rosea subsp. polaris</name>
    <dbReference type="NCBI Taxonomy" id="136273"/>
    <lineage>
        <taxon>Bacteria</taxon>
        <taxon>Bacillati</taxon>
        <taxon>Actinomycetota</taxon>
        <taxon>Actinomycetes</taxon>
        <taxon>Micrococcales</taxon>
        <taxon>Micrococcaceae</taxon>
        <taxon>Kocuria</taxon>
    </lineage>
</organism>
<reference evidence="4 5" key="1">
    <citation type="journal article" date="2003" name="Int. J. Syst. Evol. Microbiol.">
        <title>Kocuria polaris sp. nov., an orange-pigmented psychrophilic bacterium isolated from an Antarctic cyanobacterial mat sample.</title>
        <authorList>
            <person name="Reddy G.S."/>
            <person name="Prakash J.S."/>
            <person name="Prabahar V."/>
            <person name="Matsumoto G.I."/>
            <person name="Stackebrandt E."/>
            <person name="Shivaji S."/>
        </authorList>
    </citation>
    <scope>NUCLEOTIDE SEQUENCE [LARGE SCALE GENOMIC DNA]</scope>
    <source>
        <strain evidence="4 5">CMS 76or</strain>
    </source>
</reference>
<dbReference type="Pfam" id="PF01553">
    <property type="entry name" value="Acyltransferase"/>
    <property type="match status" value="1"/>
</dbReference>
<comment type="caution">
    <text evidence="4">The sequence shown here is derived from an EMBL/GenBank/DDBJ whole genome shotgun (WGS) entry which is preliminary data.</text>
</comment>
<evidence type="ECO:0000256" key="1">
    <source>
        <dbReference type="ARBA" id="ARBA00022679"/>
    </source>
</evidence>
<dbReference type="OrthoDB" id="9806008at2"/>
<name>A0A0A6VNY7_KOCRO</name>
<protein>
    <submittedName>
        <fullName evidence="4">Acyl-phosphate glycerol 3-phosphate acyltransferase</fullName>
    </submittedName>
</protein>
<dbReference type="InterPro" id="IPR002123">
    <property type="entry name" value="Plipid/glycerol_acylTrfase"/>
</dbReference>
<dbReference type="SUPFAM" id="SSF69593">
    <property type="entry name" value="Glycerol-3-phosphate (1)-acyltransferase"/>
    <property type="match status" value="1"/>
</dbReference>
<accession>A0A0A6VNY7</accession>